<organism evidence="1 2">
    <name type="scientific">Motilibacter deserti</name>
    <dbReference type="NCBI Taxonomy" id="2714956"/>
    <lineage>
        <taxon>Bacteria</taxon>
        <taxon>Bacillati</taxon>
        <taxon>Actinomycetota</taxon>
        <taxon>Actinomycetes</taxon>
        <taxon>Motilibacterales</taxon>
        <taxon>Motilibacteraceae</taxon>
        <taxon>Motilibacter</taxon>
    </lineage>
</organism>
<protein>
    <submittedName>
        <fullName evidence="1">Uncharacterized protein</fullName>
    </submittedName>
</protein>
<accession>A0ABX0GTT9</accession>
<keyword evidence="2" id="KW-1185">Reference proteome</keyword>
<evidence type="ECO:0000313" key="1">
    <source>
        <dbReference type="EMBL" id="NHC13945.1"/>
    </source>
</evidence>
<dbReference type="Proteomes" id="UP000800981">
    <property type="component" value="Unassembled WGS sequence"/>
</dbReference>
<dbReference type="RefSeq" id="WP_166280955.1">
    <property type="nucleotide sequence ID" value="NZ_JAANNP010000003.1"/>
</dbReference>
<sequence>MDLPLTRRALLWRGVALAAVTAGAAYGSLRGVDDHWPFAPMSQFAFRTDPDGEVRAAFVMAVDARGDRRELALTNETVGMNRAEVEGQLEGFRSRPERLAALADAWAALHPDRPRLVRVELLERVTRMRGGRLLDPVQEPVAAWGAP</sequence>
<proteinExistence type="predicted"/>
<gene>
    <name evidence="1" type="ORF">G9H71_09150</name>
</gene>
<reference evidence="1 2" key="1">
    <citation type="submission" date="2020-03" db="EMBL/GenBank/DDBJ databases">
        <title>Two novel Motilibacter sp.</title>
        <authorList>
            <person name="Liu S."/>
        </authorList>
    </citation>
    <scope>NUCLEOTIDE SEQUENCE [LARGE SCALE GENOMIC DNA]</scope>
    <source>
        <strain evidence="1 2">E257</strain>
    </source>
</reference>
<name>A0ABX0GTT9_9ACTN</name>
<dbReference type="EMBL" id="JAANNP010000003">
    <property type="protein sequence ID" value="NHC13945.1"/>
    <property type="molecule type" value="Genomic_DNA"/>
</dbReference>
<evidence type="ECO:0000313" key="2">
    <source>
        <dbReference type="Proteomes" id="UP000800981"/>
    </source>
</evidence>
<comment type="caution">
    <text evidence="1">The sequence shown here is derived from an EMBL/GenBank/DDBJ whole genome shotgun (WGS) entry which is preliminary data.</text>
</comment>